<accession>A0A0Q3F4T8</accession>
<dbReference type="InParanoid" id="A0A0Q3F4T8"/>
<dbReference type="Proteomes" id="UP000008810">
    <property type="component" value="Chromosome 3"/>
</dbReference>
<evidence type="ECO:0000313" key="1">
    <source>
        <dbReference type="EMBL" id="KQJ94591.1"/>
    </source>
</evidence>
<dbReference type="EnsemblPlants" id="KQJ94591">
    <property type="protein sequence ID" value="KQJ94591"/>
    <property type="gene ID" value="BRADI_3g11395v3"/>
</dbReference>
<gene>
    <name evidence="1" type="ORF">BRADI_3g11395v3</name>
</gene>
<dbReference type="EMBL" id="CM000882">
    <property type="protein sequence ID" value="KQJ94591.1"/>
    <property type="molecule type" value="Genomic_DNA"/>
</dbReference>
<keyword evidence="3" id="KW-1185">Reference proteome</keyword>
<reference evidence="1" key="2">
    <citation type="submission" date="2017-06" db="EMBL/GenBank/DDBJ databases">
        <title>WGS assembly of Brachypodium distachyon.</title>
        <authorList>
            <consortium name="The International Brachypodium Initiative"/>
            <person name="Lucas S."/>
            <person name="Harmon-Smith M."/>
            <person name="Lail K."/>
            <person name="Tice H."/>
            <person name="Grimwood J."/>
            <person name="Bruce D."/>
            <person name="Barry K."/>
            <person name="Shu S."/>
            <person name="Lindquist E."/>
            <person name="Wang M."/>
            <person name="Pitluck S."/>
            <person name="Vogel J.P."/>
            <person name="Garvin D.F."/>
            <person name="Mockler T.C."/>
            <person name="Schmutz J."/>
            <person name="Rokhsar D."/>
            <person name="Bevan M.W."/>
        </authorList>
    </citation>
    <scope>NUCLEOTIDE SEQUENCE</scope>
    <source>
        <strain evidence="1">Bd21</strain>
    </source>
</reference>
<reference evidence="1 2" key="1">
    <citation type="journal article" date="2010" name="Nature">
        <title>Genome sequencing and analysis of the model grass Brachypodium distachyon.</title>
        <authorList>
            <consortium name="International Brachypodium Initiative"/>
        </authorList>
    </citation>
    <scope>NUCLEOTIDE SEQUENCE [LARGE SCALE GENOMIC DNA]</scope>
    <source>
        <strain evidence="1 2">Bd21</strain>
    </source>
</reference>
<organism evidence="1">
    <name type="scientific">Brachypodium distachyon</name>
    <name type="common">Purple false brome</name>
    <name type="synonym">Trachynia distachya</name>
    <dbReference type="NCBI Taxonomy" id="15368"/>
    <lineage>
        <taxon>Eukaryota</taxon>
        <taxon>Viridiplantae</taxon>
        <taxon>Streptophyta</taxon>
        <taxon>Embryophyta</taxon>
        <taxon>Tracheophyta</taxon>
        <taxon>Spermatophyta</taxon>
        <taxon>Magnoliopsida</taxon>
        <taxon>Liliopsida</taxon>
        <taxon>Poales</taxon>
        <taxon>Poaceae</taxon>
        <taxon>BOP clade</taxon>
        <taxon>Pooideae</taxon>
        <taxon>Stipodae</taxon>
        <taxon>Brachypodieae</taxon>
        <taxon>Brachypodium</taxon>
    </lineage>
</organism>
<evidence type="ECO:0000313" key="2">
    <source>
        <dbReference type="EnsemblPlants" id="KQJ94591"/>
    </source>
</evidence>
<evidence type="ECO:0000313" key="3">
    <source>
        <dbReference type="Proteomes" id="UP000008810"/>
    </source>
</evidence>
<proteinExistence type="predicted"/>
<sequence>MYQFLLFYFTTFAVQLKVYMLSTLDGCIAVSILLQSHKFKKGRVQKIMSNILHEKYISCFMFVTDRLYIS</sequence>
<protein>
    <submittedName>
        <fullName evidence="1 2">Uncharacterized protein</fullName>
    </submittedName>
</protein>
<dbReference type="Gramene" id="KQJ94591">
    <property type="protein sequence ID" value="KQJ94591"/>
    <property type="gene ID" value="BRADI_3g11395v3"/>
</dbReference>
<name>A0A0Q3F4T8_BRADI</name>
<reference evidence="2" key="3">
    <citation type="submission" date="2018-08" db="UniProtKB">
        <authorList>
            <consortium name="EnsemblPlants"/>
        </authorList>
    </citation>
    <scope>IDENTIFICATION</scope>
    <source>
        <strain evidence="2">cv. Bd21</strain>
    </source>
</reference>
<dbReference type="AlphaFoldDB" id="A0A0Q3F4T8"/>